<gene>
    <name evidence="1" type="ORF">MGAL_10B013306</name>
</gene>
<name>A0A8B6FT11_MYTGA</name>
<comment type="caution">
    <text evidence="1">The sequence shown here is derived from an EMBL/GenBank/DDBJ whole genome shotgun (WGS) entry which is preliminary data.</text>
</comment>
<dbReference type="EMBL" id="UYJE01007183">
    <property type="protein sequence ID" value="VDI52524.1"/>
    <property type="molecule type" value="Genomic_DNA"/>
</dbReference>
<proteinExistence type="predicted"/>
<sequence>METDVEKLREQTLQMKRFASDLQVFLGTRHLNQALCKTIGSLKEMIRDYTNNEIEKEVNHVISSLMNKVKQFGEIRVSEALVELKLKDAKIDQAQIQIHGLSQNIHNVNLKLKQKFDIKGSEQPISDCIVLPDDRIIIADFYGSVKKLMEYNINGKHIRDIPISNKPFSLTAIDTNGIAVTYGVEKALGYYKHYWL</sequence>
<protein>
    <submittedName>
        <fullName evidence="1">Uncharacterized protein</fullName>
    </submittedName>
</protein>
<reference evidence="1" key="1">
    <citation type="submission" date="2018-11" db="EMBL/GenBank/DDBJ databases">
        <authorList>
            <person name="Alioto T."/>
            <person name="Alioto T."/>
        </authorList>
    </citation>
    <scope>NUCLEOTIDE SEQUENCE</scope>
</reference>
<evidence type="ECO:0000313" key="2">
    <source>
        <dbReference type="Proteomes" id="UP000596742"/>
    </source>
</evidence>
<evidence type="ECO:0000313" key="1">
    <source>
        <dbReference type="EMBL" id="VDI52524.1"/>
    </source>
</evidence>
<dbReference type="Proteomes" id="UP000596742">
    <property type="component" value="Unassembled WGS sequence"/>
</dbReference>
<dbReference type="AlphaFoldDB" id="A0A8B6FT11"/>
<dbReference type="OrthoDB" id="6111738at2759"/>
<accession>A0A8B6FT11</accession>
<organism evidence="1 2">
    <name type="scientific">Mytilus galloprovincialis</name>
    <name type="common">Mediterranean mussel</name>
    <dbReference type="NCBI Taxonomy" id="29158"/>
    <lineage>
        <taxon>Eukaryota</taxon>
        <taxon>Metazoa</taxon>
        <taxon>Spiralia</taxon>
        <taxon>Lophotrochozoa</taxon>
        <taxon>Mollusca</taxon>
        <taxon>Bivalvia</taxon>
        <taxon>Autobranchia</taxon>
        <taxon>Pteriomorphia</taxon>
        <taxon>Mytilida</taxon>
        <taxon>Mytiloidea</taxon>
        <taxon>Mytilidae</taxon>
        <taxon>Mytilinae</taxon>
        <taxon>Mytilus</taxon>
    </lineage>
</organism>
<keyword evidence="2" id="KW-1185">Reference proteome</keyword>